<name>A0A0G4EKR4_VITBC</name>
<evidence type="ECO:0000259" key="7">
    <source>
        <dbReference type="PROSITE" id="PS50011"/>
    </source>
</evidence>
<dbReference type="PANTHER" id="PTHR24349">
    <property type="entry name" value="SERINE/THREONINE-PROTEIN KINASE"/>
    <property type="match status" value="1"/>
</dbReference>
<feature type="compositionally biased region" description="Basic and acidic residues" evidence="6">
    <location>
        <begin position="370"/>
        <end position="392"/>
    </location>
</feature>
<sequence>MAAFKHVKNIEEYYTVGGEVAKSSRSAVVLRATCRKTGEEMIIKKIDKESIGALGFTKESHLRDVYEALASNRSPNLVDIEALLEDDEHIYIVMEKLRGPTLQDWQKRMGHTEVLSNERIREVMKQVLSAVQNLHTHNIVHRDVKLSNFVFAGKDAMRLKMIDFDVCMFLDRPLPKVDGKPKIIGTRAFMAPECYAGQYTPQTDVWAAGVVFYHILCQEMPFDVSVRQTFAQSKAALQRETLFSDSESAYMKEEADLASRMLAYDPRYRMPTAADALDHPFLATPLPAKKENEPTVADAETGCVSTRANSTEALSDDSIQEALEENLRLRQEKMKWISERSELIAKVDSLERKIKANLLPPHDGRRKREGKAEVIDDKNASRSGAQKRERIPVLKTNRPAPTRPQQLRRFDLSHGKTTAAKPTRLCGRTPGIRQGTREALTKSPVGGESSHAPAEKAISRQATKATKAISKESAKTSSAPQVAPAPPKAKVAGNANRIPSQAAANASRLRVTRPASLPFNQESRRQPNPSVESPAACAPASRQMAKHPSAEAKRTSRQAFQAVARRLTASSRAAAGRTGSAES</sequence>
<keyword evidence="2" id="KW-0808">Transferase</keyword>
<evidence type="ECO:0000256" key="1">
    <source>
        <dbReference type="ARBA" id="ARBA00022527"/>
    </source>
</evidence>
<protein>
    <recommendedName>
        <fullName evidence="7">Protein kinase domain-containing protein</fullName>
    </recommendedName>
</protein>
<evidence type="ECO:0000256" key="2">
    <source>
        <dbReference type="ARBA" id="ARBA00022679"/>
    </source>
</evidence>
<dbReference type="EMBL" id="CDMY01000252">
    <property type="protein sequence ID" value="CEL97039.1"/>
    <property type="molecule type" value="Genomic_DNA"/>
</dbReference>
<evidence type="ECO:0000256" key="3">
    <source>
        <dbReference type="ARBA" id="ARBA00022741"/>
    </source>
</evidence>
<dbReference type="InterPro" id="IPR050205">
    <property type="entry name" value="CDPK_Ser/Thr_kinases"/>
</dbReference>
<keyword evidence="1" id="KW-0723">Serine/threonine-protein kinase</keyword>
<dbReference type="VEuPathDB" id="CryptoDB:Vbra_20452"/>
<dbReference type="Pfam" id="PF00069">
    <property type="entry name" value="Pkinase"/>
    <property type="match status" value="1"/>
</dbReference>
<keyword evidence="5" id="KW-0067">ATP-binding</keyword>
<dbReference type="PROSITE" id="PS50011">
    <property type="entry name" value="PROTEIN_KINASE_DOM"/>
    <property type="match status" value="1"/>
</dbReference>
<dbReference type="InterPro" id="IPR011009">
    <property type="entry name" value="Kinase-like_dom_sf"/>
</dbReference>
<keyword evidence="3" id="KW-0547">Nucleotide-binding</keyword>
<dbReference type="GO" id="GO:0005524">
    <property type="term" value="F:ATP binding"/>
    <property type="evidence" value="ECO:0007669"/>
    <property type="project" value="UniProtKB-KW"/>
</dbReference>
<dbReference type="SMART" id="SM00220">
    <property type="entry name" value="S_TKc"/>
    <property type="match status" value="1"/>
</dbReference>
<dbReference type="AlphaFoldDB" id="A0A0G4EKR4"/>
<dbReference type="Proteomes" id="UP000041254">
    <property type="component" value="Unassembled WGS sequence"/>
</dbReference>
<evidence type="ECO:0000313" key="9">
    <source>
        <dbReference type="Proteomes" id="UP000041254"/>
    </source>
</evidence>
<dbReference type="Gene3D" id="1.10.510.10">
    <property type="entry name" value="Transferase(Phosphotransferase) domain 1"/>
    <property type="match status" value="1"/>
</dbReference>
<dbReference type="OrthoDB" id="296674at2759"/>
<feature type="region of interest" description="Disordered" evidence="6">
    <location>
        <begin position="564"/>
        <end position="583"/>
    </location>
</feature>
<dbReference type="OMA" id="TEARWTA"/>
<keyword evidence="4" id="KW-0418">Kinase</keyword>
<feature type="domain" description="Protein kinase" evidence="7">
    <location>
        <begin position="14"/>
        <end position="282"/>
    </location>
</feature>
<organism evidence="8 9">
    <name type="scientific">Vitrella brassicaformis (strain CCMP3155)</name>
    <dbReference type="NCBI Taxonomy" id="1169540"/>
    <lineage>
        <taxon>Eukaryota</taxon>
        <taxon>Sar</taxon>
        <taxon>Alveolata</taxon>
        <taxon>Colpodellida</taxon>
        <taxon>Vitrellaceae</taxon>
        <taxon>Vitrella</taxon>
    </lineage>
</organism>
<accession>A0A0G4EKR4</accession>
<dbReference type="InterPro" id="IPR000719">
    <property type="entry name" value="Prot_kinase_dom"/>
</dbReference>
<dbReference type="GO" id="GO:0004674">
    <property type="term" value="F:protein serine/threonine kinase activity"/>
    <property type="evidence" value="ECO:0007669"/>
    <property type="project" value="UniProtKB-KW"/>
</dbReference>
<dbReference type="SUPFAM" id="SSF56112">
    <property type="entry name" value="Protein kinase-like (PK-like)"/>
    <property type="match status" value="1"/>
</dbReference>
<evidence type="ECO:0000256" key="5">
    <source>
        <dbReference type="ARBA" id="ARBA00022840"/>
    </source>
</evidence>
<keyword evidence="9" id="KW-1185">Reference proteome</keyword>
<dbReference type="STRING" id="1169540.A0A0G4EKR4"/>
<dbReference type="PROSITE" id="PS00108">
    <property type="entry name" value="PROTEIN_KINASE_ST"/>
    <property type="match status" value="1"/>
</dbReference>
<proteinExistence type="predicted"/>
<gene>
    <name evidence="8" type="ORF">Vbra_20452</name>
</gene>
<dbReference type="InterPro" id="IPR008271">
    <property type="entry name" value="Ser/Thr_kinase_AS"/>
</dbReference>
<dbReference type="PhylomeDB" id="A0A0G4EKR4"/>
<evidence type="ECO:0000256" key="6">
    <source>
        <dbReference type="SAM" id="MobiDB-lite"/>
    </source>
</evidence>
<evidence type="ECO:0000313" key="8">
    <source>
        <dbReference type="EMBL" id="CEL97039.1"/>
    </source>
</evidence>
<reference evidence="8 9" key="1">
    <citation type="submission" date="2014-11" db="EMBL/GenBank/DDBJ databases">
        <authorList>
            <person name="Zhu J."/>
            <person name="Qi W."/>
            <person name="Song R."/>
        </authorList>
    </citation>
    <scope>NUCLEOTIDE SEQUENCE [LARGE SCALE GENOMIC DNA]</scope>
</reference>
<evidence type="ECO:0000256" key="4">
    <source>
        <dbReference type="ARBA" id="ARBA00022777"/>
    </source>
</evidence>
<dbReference type="InParanoid" id="A0A0G4EKR4"/>
<feature type="region of interest" description="Disordered" evidence="6">
    <location>
        <begin position="358"/>
        <end position="559"/>
    </location>
</feature>
<feature type="compositionally biased region" description="Polar residues" evidence="6">
    <location>
        <begin position="518"/>
        <end position="531"/>
    </location>
</feature>